<feature type="transmembrane region" description="Helical" evidence="5">
    <location>
        <begin position="151"/>
        <end position="169"/>
    </location>
</feature>
<keyword evidence="4 5" id="KW-0472">Membrane</keyword>
<comment type="subcellular location">
    <subcellularLocation>
        <location evidence="1">Membrane</location>
        <topology evidence="1">Multi-pass membrane protein</topology>
    </subcellularLocation>
</comment>
<feature type="domain" description="Amino acid permease/ SLC12A" evidence="6">
    <location>
        <begin position="51"/>
        <end position="476"/>
    </location>
</feature>
<feature type="transmembrane region" description="Helical" evidence="5">
    <location>
        <begin position="386"/>
        <end position="413"/>
    </location>
</feature>
<feature type="transmembrane region" description="Helical" evidence="5">
    <location>
        <begin position="310"/>
        <end position="335"/>
    </location>
</feature>
<gene>
    <name evidence="7" type="ordered locus">Dda3937_01190</name>
</gene>
<dbReference type="GO" id="GO:0016020">
    <property type="term" value="C:membrane"/>
    <property type="evidence" value="ECO:0007669"/>
    <property type="project" value="UniProtKB-SubCell"/>
</dbReference>
<dbReference type="AlphaFoldDB" id="E0SML7"/>
<dbReference type="PANTHER" id="PTHR42770:SF16">
    <property type="entry name" value="AMINO ACID PERMEASE"/>
    <property type="match status" value="1"/>
</dbReference>
<protein>
    <submittedName>
        <fullName evidence="7">Amino acid permease</fullName>
    </submittedName>
</protein>
<feature type="transmembrane region" description="Helical" evidence="5">
    <location>
        <begin position="114"/>
        <end position="139"/>
    </location>
</feature>
<sequence>MNRPPDGGRVRPSSTRCAIARAKMKENQLKKNSLGLWSLVFFVVAAASPLTGVIGGLPVAMSAGNGAGIPAMYVLAGAILLVFSFGYIAMSRYVTNAGAFYSYIALGLGQRTGVSALTVALLAYFAIQIAVVALFGFFSQMYVQDHLGVNLPWWTYSGAMLLVICYLGIESVEIGGKVLGILMLLEVGIVLLTDIAILWLHGPQPLTFASFTPSVVQQGNLGIALVFTIAAFIGFESTAIYGEECREPAKTIPRATLMAVVLITLFFALTSWAMVQAYGLEQVREQALNNPGRFVFDVASRLLGPWSEQVMSLLLITSLFAAAQAFHNNISRYLFSISRDGVLWSKMAQVRSGKGTPYIASLVQTLMMLALLLALTAGGADPMMHIFAWGSAVATMAILLLQGGVSLAVVMFFRRAPHYPASAWSRLWAPLCSAVSMGVALLMVSDNMDVLSGSSSQLVFFIPWAVVGIALAGYLFACWTQQTGRAFTLENMNSRG</sequence>
<name>E0SML7_DICD3</name>
<feature type="transmembrane region" description="Helical" evidence="5">
    <location>
        <begin position="71"/>
        <end position="94"/>
    </location>
</feature>
<feature type="transmembrane region" description="Helical" evidence="5">
    <location>
        <begin position="356"/>
        <end position="380"/>
    </location>
</feature>
<evidence type="ECO:0000313" key="7">
    <source>
        <dbReference type="EMBL" id="ADM96964.1"/>
    </source>
</evidence>
<feature type="transmembrane region" description="Helical" evidence="5">
    <location>
        <begin position="221"/>
        <end position="242"/>
    </location>
</feature>
<dbReference type="Pfam" id="PF00324">
    <property type="entry name" value="AA_permease"/>
    <property type="match status" value="1"/>
</dbReference>
<dbReference type="PIRSF" id="PIRSF006060">
    <property type="entry name" value="AA_transporter"/>
    <property type="match status" value="1"/>
</dbReference>
<dbReference type="HOGENOM" id="CLU_007946_20_1_6"/>
<dbReference type="STRING" id="198628.Dda3937_01190"/>
<evidence type="ECO:0000259" key="6">
    <source>
        <dbReference type="Pfam" id="PF00324"/>
    </source>
</evidence>
<dbReference type="Proteomes" id="UP000006859">
    <property type="component" value="Chromosome"/>
</dbReference>
<feature type="transmembrane region" description="Helical" evidence="5">
    <location>
        <begin position="181"/>
        <end position="201"/>
    </location>
</feature>
<reference evidence="7 8" key="1">
    <citation type="journal article" date="2011" name="J. Bacteriol.">
        <title>Genome sequence of the plant-pathogenic bacterium Dickeya dadantii 3937.</title>
        <authorList>
            <person name="Glasner J.D."/>
            <person name="Yang C.H."/>
            <person name="Reverchon S."/>
            <person name="Hugouvieux-Cotte-Pattat N."/>
            <person name="Condemine G."/>
            <person name="Bohin J.P."/>
            <person name="Van Gijsegem F."/>
            <person name="Yang S."/>
            <person name="Franza T."/>
            <person name="Expert D."/>
            <person name="Plunkett G. III"/>
            <person name="San Francisco M.J."/>
            <person name="Charkowski A.O."/>
            <person name="Py B."/>
            <person name="Bell K."/>
            <person name="Rauscher L."/>
            <person name="Rodriguez-Palenzuela P."/>
            <person name="Toussaint A."/>
            <person name="Holeva M.C."/>
            <person name="He S.Y."/>
            <person name="Douet V."/>
            <person name="Boccara M."/>
            <person name="Blanco C."/>
            <person name="Toth I."/>
            <person name="Anderson B.D."/>
            <person name="Biehl B.S."/>
            <person name="Mau B."/>
            <person name="Flynn S.M."/>
            <person name="Barras F."/>
            <person name="Lindeberg M."/>
            <person name="Birch P.R."/>
            <person name="Tsuyumu S."/>
            <person name="Shi X."/>
            <person name="Hibbing M."/>
            <person name="Yap M.N."/>
            <person name="Carpentier M."/>
            <person name="Dassa E."/>
            <person name="Umehara M."/>
            <person name="Kim J.F."/>
            <person name="Rusch M."/>
            <person name="Soni P."/>
            <person name="Mayhew G.F."/>
            <person name="Fouts D.E."/>
            <person name="Gill S.R."/>
            <person name="Blattner F.R."/>
            <person name="Keen N.T."/>
            <person name="Perna N.T."/>
        </authorList>
    </citation>
    <scope>NUCLEOTIDE SEQUENCE [LARGE SCALE GENOMIC DNA]</scope>
    <source>
        <strain evidence="7 8">3937</strain>
    </source>
</reference>
<feature type="transmembrane region" description="Helical" evidence="5">
    <location>
        <begin position="425"/>
        <end position="445"/>
    </location>
</feature>
<dbReference type="InterPro" id="IPR050367">
    <property type="entry name" value="APC_superfamily"/>
</dbReference>
<keyword evidence="8" id="KW-1185">Reference proteome</keyword>
<proteinExistence type="predicted"/>
<dbReference type="InterPro" id="IPR004841">
    <property type="entry name" value="AA-permease/SLC12A_dom"/>
</dbReference>
<evidence type="ECO:0000256" key="1">
    <source>
        <dbReference type="ARBA" id="ARBA00004141"/>
    </source>
</evidence>
<evidence type="ECO:0000256" key="2">
    <source>
        <dbReference type="ARBA" id="ARBA00022692"/>
    </source>
</evidence>
<evidence type="ECO:0000256" key="4">
    <source>
        <dbReference type="ARBA" id="ARBA00023136"/>
    </source>
</evidence>
<feature type="transmembrane region" description="Helical" evidence="5">
    <location>
        <begin position="254"/>
        <end position="275"/>
    </location>
</feature>
<evidence type="ECO:0000256" key="5">
    <source>
        <dbReference type="SAM" id="Phobius"/>
    </source>
</evidence>
<feature type="transmembrane region" description="Helical" evidence="5">
    <location>
        <begin position="34"/>
        <end position="59"/>
    </location>
</feature>
<dbReference type="PANTHER" id="PTHR42770">
    <property type="entry name" value="AMINO ACID TRANSPORTER-RELATED"/>
    <property type="match status" value="1"/>
</dbReference>
<keyword evidence="3 5" id="KW-1133">Transmembrane helix</keyword>
<accession>E0SML7</accession>
<organism evidence="7 8">
    <name type="scientific">Dickeya dadantii (strain 3937)</name>
    <name type="common">Erwinia chrysanthemi (strain 3937)</name>
    <dbReference type="NCBI Taxonomy" id="198628"/>
    <lineage>
        <taxon>Bacteria</taxon>
        <taxon>Pseudomonadati</taxon>
        <taxon>Pseudomonadota</taxon>
        <taxon>Gammaproteobacteria</taxon>
        <taxon>Enterobacterales</taxon>
        <taxon>Pectobacteriaceae</taxon>
        <taxon>Dickeya</taxon>
    </lineage>
</organism>
<evidence type="ECO:0000313" key="8">
    <source>
        <dbReference type="Proteomes" id="UP000006859"/>
    </source>
</evidence>
<feature type="transmembrane region" description="Helical" evidence="5">
    <location>
        <begin position="457"/>
        <end position="477"/>
    </location>
</feature>
<evidence type="ECO:0000256" key="3">
    <source>
        <dbReference type="ARBA" id="ARBA00022989"/>
    </source>
</evidence>
<dbReference type="KEGG" id="ddd:Dda3937_01190"/>
<dbReference type="GO" id="GO:0055085">
    <property type="term" value="P:transmembrane transport"/>
    <property type="evidence" value="ECO:0007669"/>
    <property type="project" value="InterPro"/>
</dbReference>
<dbReference type="EMBL" id="CP002038">
    <property type="protein sequence ID" value="ADM96964.1"/>
    <property type="molecule type" value="Genomic_DNA"/>
</dbReference>
<keyword evidence="2 5" id="KW-0812">Transmembrane</keyword>
<dbReference type="Gene3D" id="1.20.1740.10">
    <property type="entry name" value="Amino acid/polyamine transporter I"/>
    <property type="match status" value="1"/>
</dbReference>
<dbReference type="eggNOG" id="COG0531">
    <property type="taxonomic scope" value="Bacteria"/>
</dbReference>